<organism evidence="10">
    <name type="scientific">Proboscia inermis</name>
    <dbReference type="NCBI Taxonomy" id="420281"/>
    <lineage>
        <taxon>Eukaryota</taxon>
        <taxon>Sar</taxon>
        <taxon>Stramenopiles</taxon>
        <taxon>Ochrophyta</taxon>
        <taxon>Bacillariophyta</taxon>
        <taxon>Coscinodiscophyceae</taxon>
        <taxon>Rhizosoleniophycidae</taxon>
        <taxon>Rhizosoleniales</taxon>
        <taxon>Rhizosoleniaceae</taxon>
        <taxon>Proboscia</taxon>
    </lineage>
</organism>
<comment type="cofactor">
    <cofactor evidence="1">
        <name>Mn(2+)</name>
        <dbReference type="ChEBI" id="CHEBI:29035"/>
    </cofactor>
</comment>
<dbReference type="GO" id="GO:0051287">
    <property type="term" value="F:NAD binding"/>
    <property type="evidence" value="ECO:0007669"/>
    <property type="project" value="InterPro"/>
</dbReference>
<dbReference type="SMART" id="SM01274">
    <property type="entry name" value="malic"/>
    <property type="match status" value="1"/>
</dbReference>
<feature type="domain" description="Malic enzyme NAD-binding" evidence="8">
    <location>
        <begin position="176"/>
        <end position="415"/>
    </location>
</feature>
<proteinExistence type="inferred from homology"/>
<reference evidence="10" key="1">
    <citation type="submission" date="2021-01" db="EMBL/GenBank/DDBJ databases">
        <authorList>
            <person name="Corre E."/>
            <person name="Pelletier E."/>
            <person name="Niang G."/>
            <person name="Scheremetjew M."/>
            <person name="Finn R."/>
            <person name="Kale V."/>
            <person name="Holt S."/>
            <person name="Cochrane G."/>
            <person name="Meng A."/>
            <person name="Brown T."/>
            <person name="Cohen L."/>
        </authorList>
    </citation>
    <scope>NUCLEOTIDE SEQUENCE</scope>
    <source>
        <strain evidence="10">CCAP1064/1</strain>
    </source>
</reference>
<evidence type="ECO:0000256" key="1">
    <source>
        <dbReference type="ARBA" id="ARBA00001936"/>
    </source>
</evidence>
<dbReference type="InterPro" id="IPR051674">
    <property type="entry name" value="Malate_Decarboxylase"/>
</dbReference>
<gene>
    <name evidence="10" type="ORF">PINE0816_LOCUS7803</name>
</gene>
<evidence type="ECO:0000259" key="9">
    <source>
        <dbReference type="SMART" id="SM01274"/>
    </source>
</evidence>
<protein>
    <recommendedName>
        <fullName evidence="11">Malic enzyme</fullName>
    </recommendedName>
</protein>
<feature type="binding site" evidence="7">
    <location>
        <position position="150"/>
    </location>
    <ligand>
        <name>a divalent metal cation</name>
        <dbReference type="ChEBI" id="CHEBI:60240"/>
    </ligand>
</feature>
<evidence type="ECO:0000256" key="3">
    <source>
        <dbReference type="ARBA" id="ARBA00022723"/>
    </source>
</evidence>
<dbReference type="InterPro" id="IPR012301">
    <property type="entry name" value="Malic_N_dom"/>
</dbReference>
<accession>A0A7S0GCK9</accession>
<evidence type="ECO:0008006" key="11">
    <source>
        <dbReference type="Google" id="ProtNLM"/>
    </source>
</evidence>
<dbReference type="InterPro" id="IPR046346">
    <property type="entry name" value="Aminoacid_DH-like_N_sf"/>
</dbReference>
<evidence type="ECO:0000256" key="4">
    <source>
        <dbReference type="ARBA" id="ARBA00023002"/>
    </source>
</evidence>
<dbReference type="GO" id="GO:0046872">
    <property type="term" value="F:metal ion binding"/>
    <property type="evidence" value="ECO:0007669"/>
    <property type="project" value="UniProtKB-KW"/>
</dbReference>
<evidence type="ECO:0000256" key="7">
    <source>
        <dbReference type="PIRSR" id="PIRSR000106-3"/>
    </source>
</evidence>
<dbReference type="InterPro" id="IPR037062">
    <property type="entry name" value="Malic_N_dom_sf"/>
</dbReference>
<dbReference type="EMBL" id="HBEL01016350">
    <property type="protein sequence ID" value="CAD8411678.1"/>
    <property type="molecule type" value="Transcribed_RNA"/>
</dbReference>
<evidence type="ECO:0000256" key="2">
    <source>
        <dbReference type="ARBA" id="ARBA00008785"/>
    </source>
</evidence>
<name>A0A7S0GCK9_9STRA</name>
<evidence type="ECO:0000256" key="6">
    <source>
        <dbReference type="PIRSR" id="PIRSR000106-2"/>
    </source>
</evidence>
<dbReference type="FunFam" id="3.40.50.720:FF:000095">
    <property type="entry name" value="NADP-dependent malic enzyme"/>
    <property type="match status" value="1"/>
</dbReference>
<keyword evidence="4" id="KW-0560">Oxidoreductase</keyword>
<feature type="domain" description="Malic enzyme N-terminal" evidence="9">
    <location>
        <begin position="31"/>
        <end position="164"/>
    </location>
</feature>
<dbReference type="Gene3D" id="3.40.50.10380">
    <property type="entry name" value="Malic enzyme, N-terminal domain"/>
    <property type="match status" value="1"/>
</dbReference>
<evidence type="ECO:0000259" key="8">
    <source>
        <dbReference type="SMART" id="SM00919"/>
    </source>
</evidence>
<dbReference type="AlphaFoldDB" id="A0A7S0GCK9"/>
<dbReference type="Pfam" id="PF03949">
    <property type="entry name" value="Malic_M"/>
    <property type="match status" value="1"/>
</dbReference>
<dbReference type="SMART" id="SM00919">
    <property type="entry name" value="Malic_M"/>
    <property type="match status" value="1"/>
</dbReference>
<dbReference type="CDD" id="cd05311">
    <property type="entry name" value="NAD_bind_2_malic_enz"/>
    <property type="match status" value="1"/>
</dbReference>
<dbReference type="Gene3D" id="3.40.50.720">
    <property type="entry name" value="NAD(P)-binding Rossmann-like Domain"/>
    <property type="match status" value="1"/>
</dbReference>
<dbReference type="GO" id="GO:0004470">
    <property type="term" value="F:malic enzyme activity"/>
    <property type="evidence" value="ECO:0007669"/>
    <property type="project" value="InterPro"/>
</dbReference>
<dbReference type="Pfam" id="PF00390">
    <property type="entry name" value="malic"/>
    <property type="match status" value="1"/>
</dbReference>
<dbReference type="PANTHER" id="PTHR43237">
    <property type="entry name" value="NADP-DEPENDENT MALIC ENZYME"/>
    <property type="match status" value="1"/>
</dbReference>
<evidence type="ECO:0000313" key="10">
    <source>
        <dbReference type="EMBL" id="CAD8411678.1"/>
    </source>
</evidence>
<dbReference type="InterPro" id="IPR001891">
    <property type="entry name" value="Malic_OxRdtase"/>
</dbReference>
<feature type="active site" description="Proton donor" evidence="5">
    <location>
        <position position="52"/>
    </location>
</feature>
<evidence type="ECO:0000256" key="5">
    <source>
        <dbReference type="PIRSR" id="PIRSR000106-1"/>
    </source>
</evidence>
<dbReference type="PIRSF" id="PIRSF000106">
    <property type="entry name" value="ME"/>
    <property type="match status" value="1"/>
</dbReference>
<dbReference type="SUPFAM" id="SSF53223">
    <property type="entry name" value="Aminoacid dehydrogenase-like, N-terminal domain"/>
    <property type="match status" value="1"/>
</dbReference>
<dbReference type="PANTHER" id="PTHR43237:SF4">
    <property type="entry name" value="NADP-DEPENDENT MALIC ENZYME"/>
    <property type="match status" value="1"/>
</dbReference>
<comment type="cofactor">
    <cofactor evidence="7">
        <name>Mg(2+)</name>
        <dbReference type="ChEBI" id="CHEBI:18420"/>
    </cofactor>
    <cofactor evidence="7">
        <name>Mn(2+)</name>
        <dbReference type="ChEBI" id="CHEBI:29035"/>
    </cofactor>
    <text evidence="7">Divalent metal cations. Prefers magnesium or manganese.</text>
</comment>
<dbReference type="FunFam" id="3.40.50.10380:FF:000003">
    <property type="entry name" value="NADP-dependent malic enzyme"/>
    <property type="match status" value="1"/>
</dbReference>
<dbReference type="InterPro" id="IPR012302">
    <property type="entry name" value="Malic_NAD-bd"/>
</dbReference>
<dbReference type="InterPro" id="IPR045213">
    <property type="entry name" value="Malic_NAD-bd_bact_type"/>
</dbReference>
<sequence>MSEHKDDETPTGTPAEIMKAQALDYHSQPTRGKFSILPMKPMNTQHDLSLAYSPGVAEPCLAIAADPELAYKYTNKGNMVACITNGTAVLGLGNIGALASKPVMEGKSVLFKKFAGVDCIDLCVDAPDKDKFIDIVKHLAPSFGGINLEDIKGPDCFEIETALKECMPIPIFHDDQHGTAIICLAGLWNALEISGKKIGDIKIICNGAGAAGIACMNLLVRAGACPEKCFVCDTRGVIWPGRTAGMNGFKLGLANATITENTSLEDISVGADVLIGVSAADVFTETIVRSLNVDPVIFAMANPNPEIVPTLAKEYRPDCIIATGRSDYANQINNVMCFPFLFRAALDTRSSQINEEMKMAAAGAIAALAKEEVPDVVKEAIPGREFVFGRDYVVPTPFDPRLMERIAVAVAKAAASTGVAKNPIKDYDAYKETLRIMMSELSKL</sequence>
<feature type="active site" description="Proton acceptor" evidence="5">
    <location>
        <position position="107"/>
    </location>
</feature>
<feature type="binding site" evidence="6">
    <location>
        <position position="333"/>
    </location>
    <ligand>
        <name>(S)-malate</name>
        <dbReference type="ChEBI" id="CHEBI:15589"/>
    </ligand>
</feature>
<feature type="binding site" evidence="6">
    <location>
        <position position="302"/>
    </location>
    <ligand>
        <name>(S)-malate</name>
        <dbReference type="ChEBI" id="CHEBI:15589"/>
    </ligand>
</feature>
<comment type="similarity">
    <text evidence="2">Belongs to the malic enzymes family.</text>
</comment>
<dbReference type="InterPro" id="IPR036291">
    <property type="entry name" value="NAD(P)-bd_dom_sf"/>
</dbReference>
<feature type="binding site" evidence="7">
    <location>
        <position position="175"/>
    </location>
    <ligand>
        <name>a divalent metal cation</name>
        <dbReference type="ChEBI" id="CHEBI:60240"/>
    </ligand>
</feature>
<feature type="binding site" evidence="7">
    <location>
        <position position="149"/>
    </location>
    <ligand>
        <name>a divalent metal cation</name>
        <dbReference type="ChEBI" id="CHEBI:60240"/>
    </ligand>
</feature>
<keyword evidence="3 7" id="KW-0479">Metal-binding</keyword>
<dbReference type="GO" id="GO:0016616">
    <property type="term" value="F:oxidoreductase activity, acting on the CH-OH group of donors, NAD or NADP as acceptor"/>
    <property type="evidence" value="ECO:0007669"/>
    <property type="project" value="InterPro"/>
</dbReference>
<dbReference type="SUPFAM" id="SSF51735">
    <property type="entry name" value="NAD(P)-binding Rossmann-fold domains"/>
    <property type="match status" value="1"/>
</dbReference>